<feature type="transmembrane region" description="Helical" evidence="1">
    <location>
        <begin position="53"/>
        <end position="76"/>
    </location>
</feature>
<keyword evidence="1" id="KW-1133">Transmembrane helix</keyword>
<evidence type="ECO:0000313" key="2">
    <source>
        <dbReference type="EMBL" id="CAG6542472.1"/>
    </source>
</evidence>
<dbReference type="AlphaFoldDB" id="A0A8D8HYW9"/>
<proteinExistence type="predicted"/>
<dbReference type="EMBL" id="HBUE01333245">
    <property type="protein sequence ID" value="CAG6594579.1"/>
    <property type="molecule type" value="Transcribed_RNA"/>
</dbReference>
<dbReference type="EMBL" id="HBUE01226491">
    <property type="protein sequence ID" value="CAG6542472.1"/>
    <property type="molecule type" value="Transcribed_RNA"/>
</dbReference>
<dbReference type="EMBL" id="HBUE01084526">
    <property type="protein sequence ID" value="CAG6479126.1"/>
    <property type="molecule type" value="Transcribed_RNA"/>
</dbReference>
<keyword evidence="1" id="KW-0812">Transmembrane</keyword>
<protein>
    <submittedName>
        <fullName evidence="2">(northern house mosquito) hypothetical protein</fullName>
    </submittedName>
</protein>
<organism evidence="2">
    <name type="scientific">Culex pipiens</name>
    <name type="common">House mosquito</name>
    <dbReference type="NCBI Taxonomy" id="7175"/>
    <lineage>
        <taxon>Eukaryota</taxon>
        <taxon>Metazoa</taxon>
        <taxon>Ecdysozoa</taxon>
        <taxon>Arthropoda</taxon>
        <taxon>Hexapoda</taxon>
        <taxon>Insecta</taxon>
        <taxon>Pterygota</taxon>
        <taxon>Neoptera</taxon>
        <taxon>Endopterygota</taxon>
        <taxon>Diptera</taxon>
        <taxon>Nematocera</taxon>
        <taxon>Culicoidea</taxon>
        <taxon>Culicidae</taxon>
        <taxon>Culicinae</taxon>
        <taxon>Culicini</taxon>
        <taxon>Culex</taxon>
        <taxon>Culex</taxon>
    </lineage>
</organism>
<evidence type="ECO:0000256" key="1">
    <source>
        <dbReference type="SAM" id="Phobius"/>
    </source>
</evidence>
<sequence length="106" mass="11975">MTLSLLDKLAVLSNCTFSSGFYASPQQVQEEGNDQVHDDRLHRRWCRRMTDLAVYPVLGVFVILFHASPSVVNFGGKFELRRSKGKTITFGPNQGFLVKMALLEQI</sequence>
<accession>A0A8D8HYW9</accession>
<dbReference type="EMBL" id="HBUE01084527">
    <property type="protein sequence ID" value="CAG6479128.1"/>
    <property type="molecule type" value="Transcribed_RNA"/>
</dbReference>
<name>A0A8D8HYW9_CULPI</name>
<reference evidence="2" key="1">
    <citation type="submission" date="2021-05" db="EMBL/GenBank/DDBJ databases">
        <authorList>
            <person name="Alioto T."/>
            <person name="Alioto T."/>
            <person name="Gomez Garrido J."/>
        </authorList>
    </citation>
    <scope>NUCLEOTIDE SEQUENCE</scope>
</reference>
<keyword evidence="1" id="KW-0472">Membrane</keyword>